<proteinExistence type="inferred from homology"/>
<keyword evidence="3" id="KW-1003">Cell membrane</keyword>
<dbReference type="SFLD" id="SFLDF00027">
    <property type="entry name" value="p-type_atpase"/>
    <property type="match status" value="1"/>
</dbReference>
<dbReference type="InterPro" id="IPR050510">
    <property type="entry name" value="Cation_transp_ATPase_P-type"/>
</dbReference>
<dbReference type="Gene3D" id="1.20.1110.10">
    <property type="entry name" value="Calcium-transporting ATPase, transmembrane domain"/>
    <property type="match status" value="1"/>
</dbReference>
<evidence type="ECO:0000256" key="11">
    <source>
        <dbReference type="SAM" id="MobiDB-lite"/>
    </source>
</evidence>
<dbReference type="PANTHER" id="PTHR43294">
    <property type="entry name" value="SODIUM/POTASSIUM-TRANSPORTING ATPASE SUBUNIT ALPHA"/>
    <property type="match status" value="1"/>
</dbReference>
<dbReference type="SFLD" id="SFLDS00003">
    <property type="entry name" value="Haloacid_Dehalogenase"/>
    <property type="match status" value="1"/>
</dbReference>
<feature type="transmembrane region" description="Helical" evidence="12">
    <location>
        <begin position="255"/>
        <end position="280"/>
    </location>
</feature>
<dbReference type="InterPro" id="IPR001757">
    <property type="entry name" value="P_typ_ATPase"/>
</dbReference>
<evidence type="ECO:0000256" key="8">
    <source>
        <dbReference type="ARBA" id="ARBA00022989"/>
    </source>
</evidence>
<dbReference type="SUPFAM" id="SSF81653">
    <property type="entry name" value="Calcium ATPase, transduction domain A"/>
    <property type="match status" value="1"/>
</dbReference>
<dbReference type="InterPro" id="IPR004014">
    <property type="entry name" value="ATPase_P-typ_cation-transptr_N"/>
</dbReference>
<keyword evidence="7" id="KW-1278">Translocase</keyword>
<keyword evidence="6" id="KW-0067">ATP-binding</keyword>
<feature type="compositionally biased region" description="Basic and acidic residues" evidence="11">
    <location>
        <begin position="899"/>
        <end position="917"/>
    </location>
</feature>
<dbReference type="SUPFAM" id="SSF56784">
    <property type="entry name" value="HAD-like"/>
    <property type="match status" value="1"/>
</dbReference>
<evidence type="ECO:0000256" key="1">
    <source>
        <dbReference type="ARBA" id="ARBA00004651"/>
    </source>
</evidence>
<evidence type="ECO:0000259" key="13">
    <source>
        <dbReference type="SMART" id="SM00831"/>
    </source>
</evidence>
<reference evidence="14 15" key="1">
    <citation type="submission" date="2020-10" db="EMBL/GenBank/DDBJ databases">
        <title>Identification of Nocardia species via Next-generation sequencing and recognition of intraspecies genetic diversity.</title>
        <authorList>
            <person name="Li P."/>
            <person name="Li P."/>
            <person name="Lu B."/>
        </authorList>
    </citation>
    <scope>NUCLEOTIDE SEQUENCE [LARGE SCALE GENOMIC DNA]</scope>
    <source>
        <strain evidence="14 15">BJ06-0143</strain>
    </source>
</reference>
<dbReference type="InterPro" id="IPR036412">
    <property type="entry name" value="HAD-like_sf"/>
</dbReference>
<dbReference type="Pfam" id="PF00702">
    <property type="entry name" value="Hydrolase"/>
    <property type="match status" value="1"/>
</dbReference>
<comment type="catalytic activity">
    <reaction evidence="10">
        <text>ATP + H2O = ADP + phosphate + H(+)</text>
        <dbReference type="Rhea" id="RHEA:13065"/>
        <dbReference type="ChEBI" id="CHEBI:15377"/>
        <dbReference type="ChEBI" id="CHEBI:15378"/>
        <dbReference type="ChEBI" id="CHEBI:30616"/>
        <dbReference type="ChEBI" id="CHEBI:43474"/>
        <dbReference type="ChEBI" id="CHEBI:456216"/>
    </reaction>
</comment>
<sequence>MTGPPDLTDSRELLAAGGLTDAEAAERLRRDGPNALPAPKRPNPLALLAAQLTHFFAVMLWVAAGLALIAGMPALAVAIAVVVVLNGAFAFAQEYRADRAAERLRDLLPVRARVRRGGRLTVVDSTALVLDDLVVLRAGDRICADAEVLDIHAKHLEVDESMLTGESRAVHTEPGARLFAGTYVVSGQGEARVTAVGPRTRLAGLAAVTEHATRPRSPLSRQLHRVVRMVALIAIGVGVLSFAVFAVLGRDTTQSVLFSIGVTVALVPEGLLPTVTLSLARAGQRMAAANALVRRLEAVETLGATTFVCTDKTGTLTRNEMQVVEVWTAAGTVIVEGEGYRPEGEARGGPDAVAATRAAADSAARCSPDAHVREDRGRWLPVGDPLEVAVHVLAGKLGVQAAPPPLHREPFDNRIRLATVTDRDGLHLIGAPEAVFAACRRDRPANADTGTGTISTDTDLVTARLTTPTAAVDTADTAIDTADAEIDTAATQLEEMTARGLRVIAVAHTSDPAAAPRVLALLAFADPPRPDVAAAITACRTAGIKIAMVTGDHPGTATAIATDIGFFGPDHSIVVEGKDLPADDDALADLLERDGVVVARVAPEEKLRITLALQKRGHVVAMTGDGVNDGPALRTADIGVAMGASGTDVAREAADLVLLDDHFGTIVAAVELGRATFANIRRFLTYHLTDNVAELTPFAVWAASGGSIPLGFTVLQVLALDIGTDMLPALALGAEPPNPRTMSGPARTGSLVDGRLLRRAFGVLGPVEAGVGMIAFLLVLGAGGWTLGTTPDAALLATASGTLFTAVVLGQLTNAFLCRSETRWFGVTGWRGNPLLLVAIAIELALLVVFLWVPPLPGLLGGTPPDSVGWAAAAAAIPAMLMADTAYKAWRGSRRRRSSDRARSGRSSPPRDHRSAESSKATAGL</sequence>
<dbReference type="NCBIfam" id="TIGR01494">
    <property type="entry name" value="ATPase_P-type"/>
    <property type="match status" value="2"/>
</dbReference>
<dbReference type="InterPro" id="IPR008250">
    <property type="entry name" value="ATPase_P-typ_transduc_dom_A_sf"/>
</dbReference>
<dbReference type="RefSeq" id="WP_195000081.1">
    <property type="nucleotide sequence ID" value="NZ_JADLQN010000001.1"/>
</dbReference>
<dbReference type="SUPFAM" id="SSF81665">
    <property type="entry name" value="Calcium ATPase, transmembrane domain M"/>
    <property type="match status" value="1"/>
</dbReference>
<dbReference type="InterPro" id="IPR044492">
    <property type="entry name" value="P_typ_ATPase_HD_dom"/>
</dbReference>
<gene>
    <name evidence="14" type="ORF">IU449_00935</name>
</gene>
<dbReference type="Pfam" id="PF00689">
    <property type="entry name" value="Cation_ATPase_C"/>
    <property type="match status" value="1"/>
</dbReference>
<feature type="domain" description="Cation-transporting P-type ATPase N-terminal" evidence="13">
    <location>
        <begin position="4"/>
        <end position="72"/>
    </location>
</feature>
<evidence type="ECO:0000256" key="3">
    <source>
        <dbReference type="ARBA" id="ARBA00022475"/>
    </source>
</evidence>
<comment type="caution">
    <text evidence="14">The sequence shown here is derived from an EMBL/GenBank/DDBJ whole genome shotgun (WGS) entry which is preliminary data.</text>
</comment>
<dbReference type="PROSITE" id="PS00154">
    <property type="entry name" value="ATPASE_E1_E2"/>
    <property type="match status" value="1"/>
</dbReference>
<comment type="subcellular location">
    <subcellularLocation>
        <location evidence="1">Cell membrane</location>
        <topology evidence="1">Multi-pass membrane protein</topology>
    </subcellularLocation>
</comment>
<keyword evidence="15" id="KW-1185">Reference proteome</keyword>
<accession>A0ABS0D472</accession>
<keyword evidence="4 12" id="KW-0812">Transmembrane</keyword>
<evidence type="ECO:0000256" key="6">
    <source>
        <dbReference type="ARBA" id="ARBA00022840"/>
    </source>
</evidence>
<name>A0ABS0D472_9NOCA</name>
<evidence type="ECO:0000313" key="14">
    <source>
        <dbReference type="EMBL" id="MBF6353126.1"/>
    </source>
</evidence>
<dbReference type="InterPro" id="IPR006068">
    <property type="entry name" value="ATPase_P-typ_cation-transptr_C"/>
</dbReference>
<dbReference type="InterPro" id="IPR018303">
    <property type="entry name" value="ATPase_P-typ_P_site"/>
</dbReference>
<keyword evidence="9 12" id="KW-0472">Membrane</keyword>
<evidence type="ECO:0000256" key="2">
    <source>
        <dbReference type="ARBA" id="ARBA00005675"/>
    </source>
</evidence>
<keyword evidence="8 12" id="KW-1133">Transmembrane helix</keyword>
<evidence type="ECO:0000256" key="10">
    <source>
        <dbReference type="ARBA" id="ARBA00049360"/>
    </source>
</evidence>
<dbReference type="Gene3D" id="3.40.50.1000">
    <property type="entry name" value="HAD superfamily/HAD-like"/>
    <property type="match status" value="1"/>
</dbReference>
<dbReference type="PRINTS" id="PR00121">
    <property type="entry name" value="NAKATPASE"/>
</dbReference>
<dbReference type="PANTHER" id="PTHR43294:SF21">
    <property type="entry name" value="CATION TRANSPORTING ATPASE"/>
    <property type="match status" value="1"/>
</dbReference>
<dbReference type="Gene3D" id="3.40.1110.10">
    <property type="entry name" value="Calcium-transporting ATPase, cytoplasmic domain N"/>
    <property type="match status" value="1"/>
</dbReference>
<feature type="transmembrane region" description="Helical" evidence="12">
    <location>
        <begin position="226"/>
        <end position="249"/>
    </location>
</feature>
<comment type="similarity">
    <text evidence="2">Belongs to the cation transport ATPase (P-type) (TC 3.A.3) family. Type IIA subfamily.</text>
</comment>
<evidence type="ECO:0000256" key="12">
    <source>
        <dbReference type="SAM" id="Phobius"/>
    </source>
</evidence>
<evidence type="ECO:0000256" key="4">
    <source>
        <dbReference type="ARBA" id="ARBA00022692"/>
    </source>
</evidence>
<dbReference type="SMART" id="SM00831">
    <property type="entry name" value="Cation_ATPase_N"/>
    <property type="match status" value="1"/>
</dbReference>
<evidence type="ECO:0000256" key="7">
    <source>
        <dbReference type="ARBA" id="ARBA00022967"/>
    </source>
</evidence>
<feature type="transmembrane region" description="Helical" evidence="12">
    <location>
        <begin position="834"/>
        <end position="853"/>
    </location>
</feature>
<dbReference type="InterPro" id="IPR023214">
    <property type="entry name" value="HAD_sf"/>
</dbReference>
<evidence type="ECO:0000256" key="9">
    <source>
        <dbReference type="ARBA" id="ARBA00023136"/>
    </source>
</evidence>
<dbReference type="InterPro" id="IPR023298">
    <property type="entry name" value="ATPase_P-typ_TM_dom_sf"/>
</dbReference>
<feature type="transmembrane region" description="Helical" evidence="12">
    <location>
        <begin position="75"/>
        <end position="95"/>
    </location>
</feature>
<dbReference type="PRINTS" id="PR00119">
    <property type="entry name" value="CATATPASE"/>
</dbReference>
<protein>
    <submittedName>
        <fullName evidence="14">Cation-transporting P-type ATPase</fullName>
    </submittedName>
</protein>
<dbReference type="InterPro" id="IPR023299">
    <property type="entry name" value="ATPase_P-typ_cyto_dom_N"/>
</dbReference>
<dbReference type="SFLD" id="SFLDG00002">
    <property type="entry name" value="C1.7:_P-type_atpase_like"/>
    <property type="match status" value="1"/>
</dbReference>
<dbReference type="Pfam" id="PF00690">
    <property type="entry name" value="Cation_ATPase_N"/>
    <property type="match status" value="1"/>
</dbReference>
<dbReference type="SUPFAM" id="SSF81660">
    <property type="entry name" value="Metal cation-transporting ATPase, ATP-binding domain N"/>
    <property type="match status" value="1"/>
</dbReference>
<feature type="transmembrane region" description="Helical" evidence="12">
    <location>
        <begin position="763"/>
        <end position="787"/>
    </location>
</feature>
<dbReference type="Gene3D" id="2.70.150.10">
    <property type="entry name" value="Calcium-transporting ATPase, cytoplasmic transduction domain A"/>
    <property type="match status" value="1"/>
</dbReference>
<feature type="transmembrane region" description="Helical" evidence="12">
    <location>
        <begin position="793"/>
        <end position="813"/>
    </location>
</feature>
<dbReference type="Proteomes" id="UP000707731">
    <property type="component" value="Unassembled WGS sequence"/>
</dbReference>
<organism evidence="14 15">
    <name type="scientific">Nocardia higoensis</name>
    <dbReference type="NCBI Taxonomy" id="228599"/>
    <lineage>
        <taxon>Bacteria</taxon>
        <taxon>Bacillati</taxon>
        <taxon>Actinomycetota</taxon>
        <taxon>Actinomycetes</taxon>
        <taxon>Mycobacteriales</taxon>
        <taxon>Nocardiaceae</taxon>
        <taxon>Nocardia</taxon>
    </lineage>
</organism>
<evidence type="ECO:0000313" key="15">
    <source>
        <dbReference type="Proteomes" id="UP000707731"/>
    </source>
</evidence>
<feature type="transmembrane region" description="Helical" evidence="12">
    <location>
        <begin position="868"/>
        <end position="887"/>
    </location>
</feature>
<keyword evidence="5" id="KW-0547">Nucleotide-binding</keyword>
<dbReference type="Pfam" id="PF00122">
    <property type="entry name" value="E1-E2_ATPase"/>
    <property type="match status" value="1"/>
</dbReference>
<dbReference type="InterPro" id="IPR059000">
    <property type="entry name" value="ATPase_P-type_domA"/>
</dbReference>
<dbReference type="EMBL" id="JADLQN010000001">
    <property type="protein sequence ID" value="MBF6353126.1"/>
    <property type="molecule type" value="Genomic_DNA"/>
</dbReference>
<feature type="region of interest" description="Disordered" evidence="11">
    <location>
        <begin position="890"/>
        <end position="925"/>
    </location>
</feature>
<evidence type="ECO:0000256" key="5">
    <source>
        <dbReference type="ARBA" id="ARBA00022741"/>
    </source>
</evidence>